<comment type="similarity">
    <text evidence="2 7">Belongs to the WD repeat IPI3/WDR18 family.</text>
</comment>
<feature type="coiled-coil region" evidence="8">
    <location>
        <begin position="507"/>
        <end position="548"/>
    </location>
</feature>
<dbReference type="GeneID" id="96904736"/>
<protein>
    <recommendedName>
        <fullName evidence="5 7">Pre-rRNA-processing protein IPI3</fullName>
    </recommendedName>
</protein>
<evidence type="ECO:0000256" key="3">
    <source>
        <dbReference type="ARBA" id="ARBA00022574"/>
    </source>
</evidence>
<reference evidence="9 10" key="1">
    <citation type="journal article" date="2011" name="Proc. Natl. Acad. Sci. U.S.A.">
        <title>Evolutionary erosion of yeast sex chromosomes by mating-type switching accidents.</title>
        <authorList>
            <person name="Gordon J.L."/>
            <person name="Armisen D."/>
            <person name="Proux-Wera E."/>
            <person name="Oheigeartaigh S.S."/>
            <person name="Byrne K.P."/>
            <person name="Wolfe K.H."/>
        </authorList>
    </citation>
    <scope>NUCLEOTIDE SEQUENCE [LARGE SCALE GENOMIC DNA]</scope>
    <source>
        <strain evidence="10">ATCC 76901 / BCRC 22586 / CBS 4309 / NBRC 1992 / NRRL Y-12630</strain>
    </source>
</reference>
<evidence type="ECO:0000256" key="4">
    <source>
        <dbReference type="ARBA" id="ARBA00022737"/>
    </source>
</evidence>
<evidence type="ECO:0000256" key="2">
    <source>
        <dbReference type="ARBA" id="ARBA00010143"/>
    </source>
</evidence>
<keyword evidence="8" id="KW-0175">Coiled coil</keyword>
<keyword evidence="7" id="KW-0698">rRNA processing</keyword>
<dbReference type="InterPro" id="IPR036322">
    <property type="entry name" value="WD40_repeat_dom_sf"/>
</dbReference>
<dbReference type="GO" id="GO:0006364">
    <property type="term" value="P:rRNA processing"/>
    <property type="evidence" value="ECO:0007669"/>
    <property type="project" value="UniProtKB-UniRule"/>
</dbReference>
<dbReference type="InParanoid" id="G0VI36"/>
<evidence type="ECO:0000256" key="7">
    <source>
        <dbReference type="RuleBase" id="RU369067"/>
    </source>
</evidence>
<sequence>MDEQIIFTTTTAGTITNIHSFEQSNLRQCTVSAPNSAVQVGNKYLFVAQAQKALINVYNISGPHKRESIEQRLPLPEPVTCLEVVNHNTVSATTQIGGSLHKLPEFNLPYLLLATTESGKLYVWELNSGILLNVKPMAHYQSITKIKSIMQGKYIITSGADSRVIIWQTMDLVSSEDPKPIAILHDHTLPVTDFQVSSSRGQFLANSSIKLFTASKDSTIRCYNLRMMATKASRKKDNNNNNDDETLSKPKLIATFSLPFPITSICLDPADRVCYLGTNDGCFSLDLFYSLKGNKKIINLIQASGEDDKTRIFSLVENSLQEQQDATALYSMGQLLMQRIADLHVTKLEISMDGTILIIGDSMGRVSITEIFSKQILKTLQSLTTGQVSNGPVTNILHDIQFNDNKNQLVGITSKSSSAHSSNALKIPSLQRVIYDKNEHGQLHDIWFQVGETVNSGEISNPLSNFDQYLDNLKSQEFIFTKSTGMVSDVKVELPSTAQDKKIIVDESSKDKEISELKDNVEALTNAYKELRTMHEKLYEEHEQLTKK</sequence>
<dbReference type="GO" id="GO:0005656">
    <property type="term" value="C:nuclear pre-replicative complex"/>
    <property type="evidence" value="ECO:0007669"/>
    <property type="project" value="EnsemblFungi"/>
</dbReference>
<comment type="subunit">
    <text evidence="7">Component of the RIX1 complex, composed of IPI1, RIX1/IPI2 and IPI3 in a 1:2:2 stoichiometry. The complex interacts (via RIX1) with MDN1 (via its hexameric AAA ATPase ring) and the pre-60S ribosome particles.</text>
</comment>
<dbReference type="OMA" id="WEAHYNK"/>
<comment type="subcellular location">
    <subcellularLocation>
        <location evidence="7">Nucleus</location>
    </subcellularLocation>
</comment>
<evidence type="ECO:0000256" key="6">
    <source>
        <dbReference type="PROSITE-ProRule" id="PRU00221"/>
    </source>
</evidence>
<dbReference type="RefSeq" id="XP_003677423.1">
    <property type="nucleotide sequence ID" value="XM_003677375.1"/>
</dbReference>
<dbReference type="FunCoup" id="G0VI36">
    <property type="interactions" value="503"/>
</dbReference>
<dbReference type="PANTHER" id="PTHR18763">
    <property type="entry name" value="WD-REPEAT PROTEIN 18"/>
    <property type="match status" value="1"/>
</dbReference>
<dbReference type="GO" id="GO:0000027">
    <property type="term" value="P:ribosomal large subunit assembly"/>
    <property type="evidence" value="ECO:0007669"/>
    <property type="project" value="EnsemblFungi"/>
</dbReference>
<evidence type="ECO:0000256" key="1">
    <source>
        <dbReference type="ARBA" id="ARBA00002355"/>
    </source>
</evidence>
<dbReference type="InterPro" id="IPR045227">
    <property type="entry name" value="WDR18/Ipi3/RID3"/>
</dbReference>
<name>G0VI36_NAUCA</name>
<gene>
    <name evidence="9" type="primary">NCAS0G01830</name>
    <name evidence="9" type="ordered locus">NCAS_0G01830</name>
</gene>
<dbReference type="AlphaFoldDB" id="G0VI36"/>
<dbReference type="PANTHER" id="PTHR18763:SF0">
    <property type="entry name" value="WD REPEAT-CONTAINING PROTEIN 18"/>
    <property type="match status" value="1"/>
</dbReference>
<dbReference type="GO" id="GO:0120330">
    <property type="term" value="C:rixosome complex"/>
    <property type="evidence" value="ECO:0007669"/>
    <property type="project" value="UniProtKB-UniRule"/>
</dbReference>
<dbReference type="KEGG" id="ncs:NCAS_0G01830"/>
<dbReference type="eggNOG" id="KOG0646">
    <property type="taxonomic scope" value="Eukaryota"/>
</dbReference>
<accession>G0VI36</accession>
<dbReference type="Pfam" id="PF00400">
    <property type="entry name" value="WD40"/>
    <property type="match status" value="1"/>
</dbReference>
<keyword evidence="3 6" id="KW-0853">WD repeat</keyword>
<dbReference type="SMART" id="SM00320">
    <property type="entry name" value="WD40"/>
    <property type="match status" value="3"/>
</dbReference>
<dbReference type="OrthoDB" id="756370at2759"/>
<evidence type="ECO:0000256" key="5">
    <source>
        <dbReference type="ARBA" id="ARBA00026229"/>
    </source>
</evidence>
<dbReference type="Gene3D" id="2.130.10.10">
    <property type="entry name" value="YVTN repeat-like/Quinoprotein amine dehydrogenase"/>
    <property type="match status" value="1"/>
</dbReference>
<proteinExistence type="inferred from homology"/>
<dbReference type="SUPFAM" id="SSF50978">
    <property type="entry name" value="WD40 repeat-like"/>
    <property type="match status" value="1"/>
</dbReference>
<evidence type="ECO:0000313" key="9">
    <source>
        <dbReference type="EMBL" id="CCC71070.1"/>
    </source>
</evidence>
<dbReference type="EMBL" id="HE576758">
    <property type="protein sequence ID" value="CCC71070.1"/>
    <property type="molecule type" value="Genomic_DNA"/>
</dbReference>
<comment type="function">
    <text evidence="1 7">Component of the RIX1 complex required for processing of ITS2 sequences from 35S pre-rRNA.</text>
</comment>
<evidence type="ECO:0000256" key="8">
    <source>
        <dbReference type="SAM" id="Coils"/>
    </source>
</evidence>
<dbReference type="InterPro" id="IPR015943">
    <property type="entry name" value="WD40/YVTN_repeat-like_dom_sf"/>
</dbReference>
<dbReference type="HOGENOM" id="CLU_029749_4_0_1"/>
<dbReference type="Proteomes" id="UP000001640">
    <property type="component" value="Chromosome 7"/>
</dbReference>
<dbReference type="InterPro" id="IPR001680">
    <property type="entry name" value="WD40_rpt"/>
</dbReference>
<keyword evidence="4" id="KW-0677">Repeat</keyword>
<feature type="repeat" description="WD" evidence="6">
    <location>
        <begin position="136"/>
        <end position="168"/>
    </location>
</feature>
<keyword evidence="10" id="KW-1185">Reference proteome</keyword>
<keyword evidence="7" id="KW-0539">Nucleus</keyword>
<dbReference type="PROSITE" id="PS50082">
    <property type="entry name" value="WD_REPEATS_2"/>
    <property type="match status" value="1"/>
</dbReference>
<dbReference type="GO" id="GO:0006267">
    <property type="term" value="P:pre-replicative complex assembly involved in nuclear cell cycle DNA replication"/>
    <property type="evidence" value="ECO:0007669"/>
    <property type="project" value="EnsemblFungi"/>
</dbReference>
<evidence type="ECO:0000313" key="10">
    <source>
        <dbReference type="Proteomes" id="UP000001640"/>
    </source>
</evidence>
<dbReference type="GO" id="GO:0030174">
    <property type="term" value="P:regulation of DNA-templated DNA replication initiation"/>
    <property type="evidence" value="ECO:0007669"/>
    <property type="project" value="EnsemblFungi"/>
</dbReference>
<organism evidence="9 10">
    <name type="scientific">Naumovozyma castellii</name>
    <name type="common">Yeast</name>
    <name type="synonym">Saccharomyces castellii</name>
    <dbReference type="NCBI Taxonomy" id="27288"/>
    <lineage>
        <taxon>Eukaryota</taxon>
        <taxon>Fungi</taxon>
        <taxon>Dikarya</taxon>
        <taxon>Ascomycota</taxon>
        <taxon>Saccharomycotina</taxon>
        <taxon>Saccharomycetes</taxon>
        <taxon>Saccharomycetales</taxon>
        <taxon>Saccharomycetaceae</taxon>
        <taxon>Naumovozyma</taxon>
    </lineage>
</organism>
<dbReference type="GO" id="GO:0003682">
    <property type="term" value="F:chromatin binding"/>
    <property type="evidence" value="ECO:0007669"/>
    <property type="project" value="EnsemblFungi"/>
</dbReference>
<reference key="2">
    <citation type="submission" date="2011-08" db="EMBL/GenBank/DDBJ databases">
        <title>Genome sequence of Naumovozyma castellii.</title>
        <authorList>
            <person name="Gordon J.L."/>
            <person name="Armisen D."/>
            <person name="Proux-Wera E."/>
            <person name="OhEigeartaigh S.S."/>
            <person name="Byrne K.P."/>
            <person name="Wolfe K.H."/>
        </authorList>
    </citation>
    <scope>NUCLEOTIDE SEQUENCE</scope>
    <source>
        <strain>Type strain:CBS 4309</strain>
    </source>
</reference>
<dbReference type="STRING" id="1064592.G0VI36"/>